<dbReference type="CDD" id="cd02440">
    <property type="entry name" value="AdoMet_MTases"/>
    <property type="match status" value="1"/>
</dbReference>
<feature type="binding site" evidence="4">
    <location>
        <position position="132"/>
    </location>
    <ligand>
        <name>S-adenosyl-L-methionine</name>
        <dbReference type="ChEBI" id="CHEBI:59789"/>
    </ligand>
</feature>
<dbReference type="AlphaFoldDB" id="K0B084"/>
<dbReference type="Gene3D" id="3.40.50.150">
    <property type="entry name" value="Vaccinia Virus protein VP39"/>
    <property type="match status" value="1"/>
</dbReference>
<evidence type="ECO:0000256" key="2">
    <source>
        <dbReference type="ARBA" id="ARBA00022679"/>
    </source>
</evidence>
<feature type="binding site" evidence="4">
    <location>
        <position position="158"/>
    </location>
    <ligand>
        <name>Mg(2+)</name>
        <dbReference type="ChEBI" id="CHEBI:18420"/>
    </ligand>
</feature>
<dbReference type="EC" id="2.1.1.-" evidence="4"/>
<dbReference type="PANTHER" id="PTHR10509">
    <property type="entry name" value="O-METHYLTRANSFERASE-RELATED"/>
    <property type="match status" value="1"/>
</dbReference>
<keyword evidence="1 4" id="KW-0489">Methyltransferase</keyword>
<feature type="binding site" evidence="4">
    <location>
        <position position="132"/>
    </location>
    <ligand>
        <name>Mg(2+)</name>
        <dbReference type="ChEBI" id="CHEBI:18420"/>
    </ligand>
</feature>
<dbReference type="GO" id="GO:0000287">
    <property type="term" value="F:magnesium ion binding"/>
    <property type="evidence" value="ECO:0007669"/>
    <property type="project" value="UniProtKB-UniRule"/>
</dbReference>
<feature type="binding site" evidence="4">
    <location>
        <position position="39"/>
    </location>
    <ligand>
        <name>S-adenosyl-L-methionine</name>
        <dbReference type="ChEBI" id="CHEBI:59789"/>
    </ligand>
</feature>
<dbReference type="eggNOG" id="COG4122">
    <property type="taxonomic scope" value="Bacteria"/>
</dbReference>
<keyword evidence="3 4" id="KW-0949">S-adenosyl-L-methionine</keyword>
<dbReference type="InterPro" id="IPR002935">
    <property type="entry name" value="SAM_O-MeTrfase"/>
</dbReference>
<dbReference type="KEGG" id="cad:Curi_c13450"/>
<evidence type="ECO:0000313" key="6">
    <source>
        <dbReference type="Proteomes" id="UP000006094"/>
    </source>
</evidence>
<dbReference type="Proteomes" id="UP000006094">
    <property type="component" value="Chromosome"/>
</dbReference>
<feature type="binding site" evidence="4">
    <location>
        <position position="86"/>
    </location>
    <ligand>
        <name>S-adenosyl-L-methionine</name>
        <dbReference type="ChEBI" id="CHEBI:59789"/>
    </ligand>
</feature>
<dbReference type="RefSeq" id="WP_014967492.1">
    <property type="nucleotide sequence ID" value="NC_018664.1"/>
</dbReference>
<dbReference type="STRING" id="1128398.Curi_c13450"/>
<keyword evidence="6" id="KW-1185">Reference proteome</keyword>
<keyword evidence="4" id="KW-0819">tRNA processing</keyword>
<dbReference type="Pfam" id="PF01596">
    <property type="entry name" value="Methyltransf_3"/>
    <property type="match status" value="1"/>
</dbReference>
<dbReference type="OrthoDB" id="9799672at2"/>
<feature type="binding site" evidence="4">
    <location>
        <position position="69"/>
    </location>
    <ligand>
        <name>S-adenosyl-L-methionine</name>
        <dbReference type="ChEBI" id="CHEBI:59789"/>
    </ligand>
</feature>
<comment type="catalytic activity">
    <reaction evidence="4">
        <text>5-hydroxyuridine(34) in tRNA + S-adenosyl-L-methionine = 5-methoxyuridine(34) in tRNA + S-adenosyl-L-homocysteine + H(+)</text>
        <dbReference type="Rhea" id="RHEA:60524"/>
        <dbReference type="Rhea" id="RHEA-COMP:13381"/>
        <dbReference type="Rhea" id="RHEA-COMP:15591"/>
        <dbReference type="ChEBI" id="CHEBI:15378"/>
        <dbReference type="ChEBI" id="CHEBI:57856"/>
        <dbReference type="ChEBI" id="CHEBI:59789"/>
        <dbReference type="ChEBI" id="CHEBI:136877"/>
        <dbReference type="ChEBI" id="CHEBI:143860"/>
    </reaction>
</comment>
<dbReference type="InterPro" id="IPR043675">
    <property type="entry name" value="TrmR_methyltr"/>
</dbReference>
<organism evidence="5 6">
    <name type="scientific">Gottschalkia acidurici (strain ATCC 7906 / DSM 604 / BCRC 14475 / CIP 104303 / KCTC 5404 / NCIMB 10678 / 9a)</name>
    <name type="common">Clostridium acidurici</name>
    <dbReference type="NCBI Taxonomy" id="1128398"/>
    <lineage>
        <taxon>Bacteria</taxon>
        <taxon>Bacillati</taxon>
        <taxon>Bacillota</taxon>
        <taxon>Tissierellia</taxon>
        <taxon>Tissierellales</taxon>
        <taxon>Gottschalkiaceae</taxon>
        <taxon>Gottschalkia</taxon>
    </lineage>
</organism>
<dbReference type="PATRIC" id="fig|1128398.3.peg.1369"/>
<dbReference type="HOGENOM" id="CLU_067676_4_0_9"/>
<dbReference type="PROSITE" id="PS51682">
    <property type="entry name" value="SAM_OMT_I"/>
    <property type="match status" value="1"/>
</dbReference>
<evidence type="ECO:0000256" key="4">
    <source>
        <dbReference type="HAMAP-Rule" id="MF_02217"/>
    </source>
</evidence>
<keyword evidence="2 4" id="KW-0808">Transferase</keyword>
<dbReference type="HAMAP" id="MF_02217">
    <property type="entry name" value="TrmR_methyltr"/>
    <property type="match status" value="1"/>
</dbReference>
<accession>K0B084</accession>
<name>K0B084_GOTA9</name>
<feature type="binding site" evidence="4">
    <location>
        <position position="159"/>
    </location>
    <ligand>
        <name>Mg(2+)</name>
        <dbReference type="ChEBI" id="CHEBI:18420"/>
    </ligand>
</feature>
<evidence type="ECO:0000256" key="1">
    <source>
        <dbReference type="ARBA" id="ARBA00022603"/>
    </source>
</evidence>
<feature type="binding site" evidence="4">
    <location>
        <begin position="114"/>
        <end position="115"/>
    </location>
    <ligand>
        <name>S-adenosyl-L-methionine</name>
        <dbReference type="ChEBI" id="CHEBI:59789"/>
    </ligand>
</feature>
<proteinExistence type="inferred from homology"/>
<dbReference type="GO" id="GO:0030488">
    <property type="term" value="P:tRNA methylation"/>
    <property type="evidence" value="ECO:0007669"/>
    <property type="project" value="UniProtKB-UniRule"/>
</dbReference>
<dbReference type="EMBL" id="CP003326">
    <property type="protein sequence ID" value="AFS78355.1"/>
    <property type="molecule type" value="Genomic_DNA"/>
</dbReference>
<dbReference type="InterPro" id="IPR050362">
    <property type="entry name" value="Cation-dep_OMT"/>
</dbReference>
<evidence type="ECO:0000256" key="3">
    <source>
        <dbReference type="ARBA" id="ARBA00022691"/>
    </source>
</evidence>
<comment type="function">
    <text evidence="4">Catalyzes the methylation of 5-hydroxyuridine (ho5U) to form 5-methoxyuridine (mo5U) at position 34 in tRNAs.</text>
</comment>
<reference evidence="5 6" key="1">
    <citation type="journal article" date="2012" name="PLoS ONE">
        <title>The purine-utilizing bacterium Clostridium acidurici 9a: a genome-guided metabolic reconsideration.</title>
        <authorList>
            <person name="Hartwich K."/>
            <person name="Poehlein A."/>
            <person name="Daniel R."/>
        </authorList>
    </citation>
    <scope>NUCLEOTIDE SEQUENCE [LARGE SCALE GENOMIC DNA]</scope>
    <source>
        <strain evidence="6">ATCC 7906 / DSM 604 / BCRC 14475 / CIP 104303 / KCTC 5404 / NCIMB 10678 / 9a</strain>
    </source>
</reference>
<evidence type="ECO:0000313" key="5">
    <source>
        <dbReference type="EMBL" id="AFS78355.1"/>
    </source>
</evidence>
<keyword evidence="4" id="KW-0460">Magnesium</keyword>
<dbReference type="PANTHER" id="PTHR10509:SF14">
    <property type="entry name" value="CAFFEOYL-COA O-METHYLTRANSFERASE 3-RELATED"/>
    <property type="match status" value="1"/>
</dbReference>
<keyword evidence="4" id="KW-0479">Metal-binding</keyword>
<comment type="similarity">
    <text evidence="4">Belongs to the class I-like SAM-binding methyltransferase superfamily. Cation-dependent O-methyltransferase family.</text>
</comment>
<dbReference type="SUPFAM" id="SSF53335">
    <property type="entry name" value="S-adenosyl-L-methionine-dependent methyltransferases"/>
    <property type="match status" value="1"/>
</dbReference>
<dbReference type="GO" id="GO:0008171">
    <property type="term" value="F:O-methyltransferase activity"/>
    <property type="evidence" value="ECO:0007669"/>
    <property type="project" value="InterPro"/>
</dbReference>
<sequence length="216" mass="24649">MGNINRKYIEDYIRSLIPNKKDFISEIGQYALENNVPIVHPEVAQLLKVLVRMNKPKRILEVGTAIGYSALVMAKCMNDGEIVTIERNDDMIKIAEDNIQKNGFKDRIKIIKGDAEDVLKNIDGKFDFIFLDASKGHYKDFFFYFIDKLTEGGVVVSDNILFKGMVATDELVIRRKKTIVKRMRDYLEFISNNESLETSIIPIGDGVAISYKKEDA</sequence>
<comment type="subunit">
    <text evidence="4">Homodimer.</text>
</comment>
<dbReference type="InterPro" id="IPR029063">
    <property type="entry name" value="SAM-dependent_MTases_sf"/>
</dbReference>
<protein>
    <recommendedName>
        <fullName evidence="4">tRNA 5-hydroxyuridine methyltransferase</fullName>
        <ecNumber evidence="4">2.1.1.-</ecNumber>
    </recommendedName>
    <alternativeName>
        <fullName evidence="4">ho5U methyltransferase</fullName>
    </alternativeName>
</protein>
<dbReference type="GO" id="GO:0008757">
    <property type="term" value="F:S-adenosylmethionine-dependent methyltransferase activity"/>
    <property type="evidence" value="ECO:0007669"/>
    <property type="project" value="TreeGrafter"/>
</dbReference>
<dbReference type="GO" id="GO:0016300">
    <property type="term" value="F:tRNA (uridine) methyltransferase activity"/>
    <property type="evidence" value="ECO:0007669"/>
    <property type="project" value="UniProtKB-UniRule"/>
</dbReference>
<gene>
    <name evidence="5" type="primary">yrrM</name>
    <name evidence="4" type="synonym">trmR</name>
    <name evidence="5" type="ordered locus">Curi_c13450</name>
</gene>